<proteinExistence type="predicted"/>
<feature type="region of interest" description="Disordered" evidence="1">
    <location>
        <begin position="25"/>
        <end position="67"/>
    </location>
</feature>
<organism evidence="2 3">
    <name type="scientific">Rozella allomycis (strain CSF55)</name>
    <dbReference type="NCBI Taxonomy" id="988480"/>
    <lineage>
        <taxon>Eukaryota</taxon>
        <taxon>Fungi</taxon>
        <taxon>Fungi incertae sedis</taxon>
        <taxon>Cryptomycota</taxon>
        <taxon>Cryptomycota incertae sedis</taxon>
        <taxon>Rozella</taxon>
    </lineage>
</organism>
<dbReference type="AlphaFoldDB" id="A0A075AYD3"/>
<name>A0A075AYD3_ROZAC</name>
<gene>
    <name evidence="2" type="ORF">O9G_000339</name>
</gene>
<dbReference type="EMBL" id="KE561047">
    <property type="protein sequence ID" value="EPZ33564.1"/>
    <property type="molecule type" value="Genomic_DNA"/>
</dbReference>
<dbReference type="HOGENOM" id="CLU_2813848_0_0_1"/>
<evidence type="ECO:0000256" key="1">
    <source>
        <dbReference type="SAM" id="MobiDB-lite"/>
    </source>
</evidence>
<accession>A0A075AYD3</accession>
<evidence type="ECO:0000313" key="3">
    <source>
        <dbReference type="Proteomes" id="UP000030755"/>
    </source>
</evidence>
<keyword evidence="3" id="KW-1185">Reference proteome</keyword>
<evidence type="ECO:0000313" key="2">
    <source>
        <dbReference type="EMBL" id="EPZ33564.1"/>
    </source>
</evidence>
<feature type="compositionally biased region" description="Basic and acidic residues" evidence="1">
    <location>
        <begin position="26"/>
        <end position="40"/>
    </location>
</feature>
<feature type="compositionally biased region" description="Polar residues" evidence="1">
    <location>
        <begin position="44"/>
        <end position="59"/>
    </location>
</feature>
<reference evidence="2 3" key="1">
    <citation type="journal article" date="2013" name="Curr. Biol.">
        <title>Shared signatures of parasitism and phylogenomics unite Cryptomycota and microsporidia.</title>
        <authorList>
            <person name="James T.Y."/>
            <person name="Pelin A."/>
            <person name="Bonen L."/>
            <person name="Ahrendt S."/>
            <person name="Sain D."/>
            <person name="Corradi N."/>
            <person name="Stajich J.E."/>
        </authorList>
    </citation>
    <scope>NUCLEOTIDE SEQUENCE [LARGE SCALE GENOMIC DNA]</scope>
    <source>
        <strain evidence="2 3">CSF55</strain>
    </source>
</reference>
<dbReference type="Proteomes" id="UP000030755">
    <property type="component" value="Unassembled WGS sequence"/>
</dbReference>
<protein>
    <submittedName>
        <fullName evidence="2">Uncharacterized protein</fullName>
    </submittedName>
</protein>
<sequence>MRYGLEQLADSDDPFQLNEIVVEMDSPDREHHFDEKEQGHNRSRSSSPIRGKQWTSQKFNFEEEDHI</sequence>